<protein>
    <submittedName>
        <fullName evidence="1">Uncharacterized protein</fullName>
    </submittedName>
</protein>
<accession>B9L314</accession>
<evidence type="ECO:0000313" key="1">
    <source>
        <dbReference type="EMBL" id="ACM06533.1"/>
    </source>
</evidence>
<proteinExistence type="predicted"/>
<dbReference type="Proteomes" id="UP000000447">
    <property type="component" value="Plasmid unnamed"/>
</dbReference>
<keyword evidence="2" id="KW-1185">Reference proteome</keyword>
<organism evidence="1 2">
    <name type="scientific">Thermomicrobium roseum (strain ATCC 27502 / DSM 5159 / P-2)</name>
    <dbReference type="NCBI Taxonomy" id="309801"/>
    <lineage>
        <taxon>Bacteria</taxon>
        <taxon>Pseudomonadati</taxon>
        <taxon>Thermomicrobiota</taxon>
        <taxon>Thermomicrobia</taxon>
        <taxon>Thermomicrobiales</taxon>
        <taxon>Thermomicrobiaceae</taxon>
        <taxon>Thermomicrobium</taxon>
    </lineage>
</organism>
<name>B9L314_THERP</name>
<keyword evidence="1" id="KW-0614">Plasmid</keyword>
<gene>
    <name evidence="1" type="ordered locus">trd_A0178</name>
</gene>
<geneLocation type="plasmid" evidence="2">
    <name>Tros</name>
</geneLocation>
<dbReference type="HOGENOM" id="CLU_2304727_0_0_0"/>
<evidence type="ECO:0000313" key="2">
    <source>
        <dbReference type="Proteomes" id="UP000000447"/>
    </source>
</evidence>
<dbReference type="KEGG" id="tro:trd_A0178"/>
<sequence>MRSLAALGRRSVSGLLAERGDVPIVVGWIPQRRPRRAVAASTVRWTASSVTESIHSAGMWSSSPPKRPGSTARLTISPTWWRRIPVAAGGPAWILATDSE</sequence>
<dbReference type="AlphaFoldDB" id="B9L314"/>
<reference evidence="1 2" key="1">
    <citation type="journal article" date="2009" name="PLoS ONE">
        <title>Complete genome sequence of the aerobic CO-oxidizing thermophile Thermomicrobium roseum.</title>
        <authorList>
            <person name="Wu D."/>
            <person name="Raymond J."/>
            <person name="Wu M."/>
            <person name="Chatterji S."/>
            <person name="Ren Q."/>
            <person name="Graham J.E."/>
            <person name="Bryant D.A."/>
            <person name="Robb F."/>
            <person name="Colman A."/>
            <person name="Tallon L.J."/>
            <person name="Badger J.H."/>
            <person name="Madupu R."/>
            <person name="Ward N.L."/>
            <person name="Eisen J.A."/>
        </authorList>
    </citation>
    <scope>NUCLEOTIDE SEQUENCE [LARGE SCALE GENOMIC DNA]</scope>
    <source>
        <strain evidence="2">ATCC 27502 / DSM 5159 / P-2</strain>
        <plasmid evidence="1">unnamed</plasmid>
    </source>
</reference>
<dbReference type="EMBL" id="CP001276">
    <property type="protein sequence ID" value="ACM06533.1"/>
    <property type="molecule type" value="Genomic_DNA"/>
</dbReference>